<feature type="binding site" evidence="9">
    <location>
        <position position="26"/>
    </location>
    <ligand>
        <name>ATP</name>
        <dbReference type="ChEBI" id="CHEBI:30616"/>
    </ligand>
</feature>
<keyword evidence="3 9" id="KW-0227">DNA damage</keyword>
<evidence type="ECO:0000256" key="10">
    <source>
        <dbReference type="SAM" id="MobiDB-lite"/>
    </source>
</evidence>
<feature type="region of interest" description="Head domain (RuvB-H)" evidence="9">
    <location>
        <begin position="260"/>
        <end position="355"/>
    </location>
</feature>
<dbReference type="GO" id="GO:0016787">
    <property type="term" value="F:hydrolase activity"/>
    <property type="evidence" value="ECO:0007669"/>
    <property type="project" value="UniProtKB-KW"/>
</dbReference>
<dbReference type="GO" id="GO:0048476">
    <property type="term" value="C:Holliday junction resolvase complex"/>
    <property type="evidence" value="ECO:0007669"/>
    <property type="project" value="UniProtKB-UniRule"/>
</dbReference>
<evidence type="ECO:0000256" key="9">
    <source>
        <dbReference type="HAMAP-Rule" id="MF_00016"/>
    </source>
</evidence>
<feature type="region of interest" description="Disordered" evidence="10">
    <location>
        <begin position="1"/>
        <end position="24"/>
    </location>
</feature>
<dbReference type="HAMAP" id="MF_00016">
    <property type="entry name" value="DNA_HJ_migration_RuvB"/>
    <property type="match status" value="1"/>
</dbReference>
<evidence type="ECO:0000256" key="3">
    <source>
        <dbReference type="ARBA" id="ARBA00022763"/>
    </source>
</evidence>
<feature type="binding site" evidence="9">
    <location>
        <position position="72"/>
    </location>
    <ligand>
        <name>ATP</name>
        <dbReference type="ChEBI" id="CHEBI:30616"/>
    </ligand>
</feature>
<comment type="domain">
    <text evidence="9">Has 3 domains, the large (RuvB-L) and small ATPase (RuvB-S) domains and the C-terminal head (RuvB-H) domain. The head domain binds DNA, while the ATPase domains jointly bind ATP, ADP or are empty depending on the state of the subunit in the translocation cycle. During a single DNA translocation step the structure of each domain remains the same, but their relative positions change.</text>
</comment>
<comment type="similarity">
    <text evidence="9">Belongs to the RuvB family.</text>
</comment>
<dbReference type="Gene3D" id="3.40.50.300">
    <property type="entry name" value="P-loop containing nucleotide triphosphate hydrolases"/>
    <property type="match status" value="1"/>
</dbReference>
<dbReference type="GO" id="GO:0006310">
    <property type="term" value="P:DNA recombination"/>
    <property type="evidence" value="ECO:0007669"/>
    <property type="project" value="UniProtKB-UniRule"/>
</dbReference>
<dbReference type="Proteomes" id="UP000824107">
    <property type="component" value="Unassembled WGS sequence"/>
</dbReference>
<dbReference type="Pfam" id="PF17864">
    <property type="entry name" value="AAA_lid_4"/>
    <property type="match status" value="1"/>
</dbReference>
<name>A0A9D1SA54_9PROT</name>
<feature type="domain" description="AAA+ ATPase" evidence="11">
    <location>
        <begin position="56"/>
        <end position="183"/>
    </location>
</feature>
<evidence type="ECO:0000256" key="1">
    <source>
        <dbReference type="ARBA" id="ARBA00022490"/>
    </source>
</evidence>
<dbReference type="Pfam" id="PF05491">
    <property type="entry name" value="WHD_RuvB"/>
    <property type="match status" value="1"/>
</dbReference>
<dbReference type="Gene3D" id="1.10.10.10">
    <property type="entry name" value="Winged helix-like DNA-binding domain superfamily/Winged helix DNA-binding domain"/>
    <property type="match status" value="1"/>
</dbReference>
<dbReference type="InterPro" id="IPR027417">
    <property type="entry name" value="P-loop_NTPase"/>
</dbReference>
<evidence type="ECO:0000256" key="7">
    <source>
        <dbReference type="ARBA" id="ARBA00023172"/>
    </source>
</evidence>
<dbReference type="GO" id="GO:0000400">
    <property type="term" value="F:four-way junction DNA binding"/>
    <property type="evidence" value="ECO:0007669"/>
    <property type="project" value="UniProtKB-UniRule"/>
</dbReference>
<dbReference type="InterPro" id="IPR008823">
    <property type="entry name" value="RuvB_wg_C"/>
</dbReference>
<evidence type="ECO:0000313" key="12">
    <source>
        <dbReference type="EMBL" id="HIU52879.1"/>
    </source>
</evidence>
<dbReference type="GO" id="GO:0009378">
    <property type="term" value="F:four-way junction helicase activity"/>
    <property type="evidence" value="ECO:0007669"/>
    <property type="project" value="InterPro"/>
</dbReference>
<comment type="function">
    <text evidence="9">The RuvA-RuvB-RuvC complex processes Holliday junction (HJ) DNA during genetic recombination and DNA repair, while the RuvA-RuvB complex plays an important role in the rescue of blocked DNA replication forks via replication fork reversal (RFR). RuvA specifically binds to HJ cruciform DNA, conferring on it an open structure. The RuvB hexamer acts as an ATP-dependent pump, pulling dsDNA into and through the RuvAB complex. RuvB forms 2 homohexamers on either side of HJ DNA bound by 1 or 2 RuvA tetramers; 4 subunits per hexamer contact DNA at a time. Coordinated motions by a converter formed by DNA-disengaged RuvB subunits stimulates ATP hydrolysis and nucleotide exchange. Immobilization of the converter enables RuvB to convert the ATP-contained energy into a lever motion, pulling 2 nucleotides of DNA out of the RuvA tetramer per ATP hydrolyzed, thus driving DNA branch migration. The RuvB motors rotate together with the DNA substrate, which together with the progressing nucleotide cycle form the mechanistic basis for DNA recombination by continuous HJ branch migration. Branch migration allows RuvC to scan DNA until it finds its consensus sequence, where it cleaves and resolves cruciform DNA.</text>
</comment>
<feature type="binding site" evidence="9">
    <location>
        <position position="296"/>
    </location>
    <ligand>
        <name>DNA</name>
        <dbReference type="ChEBI" id="CHEBI:16991"/>
    </ligand>
</feature>
<dbReference type="InterPro" id="IPR041445">
    <property type="entry name" value="AAA_lid_4"/>
</dbReference>
<evidence type="ECO:0000256" key="8">
    <source>
        <dbReference type="ARBA" id="ARBA00023204"/>
    </source>
</evidence>
<dbReference type="PANTHER" id="PTHR42848:SF1">
    <property type="entry name" value="HOLLIDAY JUNCTION BRANCH MIGRATION COMPLEX SUBUNIT RUVB"/>
    <property type="match status" value="1"/>
</dbReference>
<dbReference type="SUPFAM" id="SSF52540">
    <property type="entry name" value="P-loop containing nucleoside triphosphate hydrolases"/>
    <property type="match status" value="1"/>
</dbReference>
<feature type="binding site" evidence="9">
    <location>
        <position position="71"/>
    </location>
    <ligand>
        <name>Mg(2+)</name>
        <dbReference type="ChEBI" id="CHEBI:18420"/>
    </ligand>
</feature>
<proteinExistence type="inferred from homology"/>
<dbReference type="EC" id="3.6.4.-" evidence="9"/>
<feature type="binding site" evidence="9">
    <location>
        <position position="223"/>
    </location>
    <ligand>
        <name>ATP</name>
        <dbReference type="ChEBI" id="CHEBI:30616"/>
    </ligand>
</feature>
<sequence length="355" mass="39103">MENERLVSPEKLHEDEQSAGAPVSLRPNSLKDFVGQPLVCENLKVFIEAAKKRGEALDHVLLFGPPGLGKTTLASIIAKELGVGFRATSAPMISKSGDLAAILTNLERNDVLFIDEIHRLNPAIEEVLYSAMEDFQLDLIIGEGPSARSVRIDLQPFTLVGATTRSGLLTTPLRERFGIPLRLDFYSPEELKKIVIRGAHLLGMPISDDGAMEVAKRSRGTPRVAGRLLRRVRDFGAMADASEVNNKIADKALRRLDVDKYGLDAFDRRYLQCIAVNYGGGPVGADTLAAALSEERDTIEEVIEPFLLKLGFLQRTPRGRVISDSGREYLGLPQVRKTRAADSQFDLLKIIEEDM</sequence>
<feature type="binding site" evidence="9">
    <location>
        <position position="71"/>
    </location>
    <ligand>
        <name>ATP</name>
        <dbReference type="ChEBI" id="CHEBI:30616"/>
    </ligand>
</feature>
<dbReference type="GO" id="GO:0006281">
    <property type="term" value="P:DNA repair"/>
    <property type="evidence" value="ECO:0007669"/>
    <property type="project" value="UniProtKB-UniRule"/>
</dbReference>
<dbReference type="PRINTS" id="PR00819">
    <property type="entry name" value="CBXCFQXSUPER"/>
</dbReference>
<dbReference type="SUPFAM" id="SSF46785">
    <property type="entry name" value="Winged helix' DNA-binding domain"/>
    <property type="match status" value="1"/>
</dbReference>
<reference evidence="12" key="2">
    <citation type="journal article" date="2021" name="PeerJ">
        <title>Extensive microbial diversity within the chicken gut microbiome revealed by metagenomics and culture.</title>
        <authorList>
            <person name="Gilroy R."/>
            <person name="Ravi A."/>
            <person name="Getino M."/>
            <person name="Pursley I."/>
            <person name="Horton D.L."/>
            <person name="Alikhan N.F."/>
            <person name="Baker D."/>
            <person name="Gharbi K."/>
            <person name="Hall N."/>
            <person name="Watson M."/>
            <person name="Adriaenssens E.M."/>
            <person name="Foster-Nyarko E."/>
            <person name="Jarju S."/>
            <person name="Secka A."/>
            <person name="Antonio M."/>
            <person name="Oren A."/>
            <person name="Chaudhuri R.R."/>
            <person name="La Ragione R."/>
            <person name="Hildebrand F."/>
            <person name="Pallen M.J."/>
        </authorList>
    </citation>
    <scope>NUCLEOTIDE SEQUENCE</scope>
    <source>
        <strain evidence="12">ChiW3-316</strain>
    </source>
</reference>
<comment type="caution">
    <text evidence="9">Lacks conserved residue(s) required for the propagation of feature annotation.</text>
</comment>
<evidence type="ECO:0000313" key="13">
    <source>
        <dbReference type="Proteomes" id="UP000824107"/>
    </source>
</evidence>
<evidence type="ECO:0000256" key="6">
    <source>
        <dbReference type="ARBA" id="ARBA00023125"/>
    </source>
</evidence>
<dbReference type="Pfam" id="PF05496">
    <property type="entry name" value="RuvB_N"/>
    <property type="match status" value="1"/>
</dbReference>
<feature type="binding site" evidence="9">
    <location>
        <position position="67"/>
    </location>
    <ligand>
        <name>ATP</name>
        <dbReference type="ChEBI" id="CHEBI:30616"/>
    </ligand>
</feature>
<keyword evidence="4 9" id="KW-0378">Hydrolase</keyword>
<dbReference type="AlphaFoldDB" id="A0A9D1SA54"/>
<dbReference type="SMART" id="SM00382">
    <property type="entry name" value="AAA"/>
    <property type="match status" value="1"/>
</dbReference>
<accession>A0A9D1SA54</accession>
<protein>
    <recommendedName>
        <fullName evidence="9">Holliday junction branch migration complex subunit RuvB</fullName>
        <ecNumber evidence="9">3.6.4.-</ecNumber>
    </recommendedName>
</protein>
<dbReference type="PANTHER" id="PTHR42848">
    <property type="match status" value="1"/>
</dbReference>
<dbReference type="NCBIfam" id="TIGR00635">
    <property type="entry name" value="ruvB"/>
    <property type="match status" value="1"/>
</dbReference>
<dbReference type="Gene3D" id="1.10.8.60">
    <property type="match status" value="1"/>
</dbReference>
<comment type="subunit">
    <text evidence="9">Homohexamer. Forms an RuvA(8)-RuvB(12)-Holliday junction (HJ) complex. HJ DNA is sandwiched between 2 RuvA tetramers; dsDNA enters through RuvA and exits via RuvB. An RuvB hexamer assembles on each DNA strand where it exits the tetramer. Each RuvB hexamer is contacted by two RuvA subunits (via domain III) on 2 adjacent RuvB subunits; this complex drives branch migration. In the full resolvosome a probable DNA-RuvA(4)-RuvB(12)-RuvC(2) complex forms which resolves the HJ.</text>
</comment>
<dbReference type="InterPro" id="IPR036390">
    <property type="entry name" value="WH_DNA-bd_sf"/>
</dbReference>
<dbReference type="InterPro" id="IPR008824">
    <property type="entry name" value="RuvB-like_N"/>
</dbReference>
<keyword evidence="12" id="KW-0347">Helicase</keyword>
<keyword evidence="5 9" id="KW-0067">ATP-binding</keyword>
<keyword evidence="8 9" id="KW-0234">DNA repair</keyword>
<evidence type="ECO:0000256" key="4">
    <source>
        <dbReference type="ARBA" id="ARBA00022801"/>
    </source>
</evidence>
<dbReference type="InterPro" id="IPR003593">
    <property type="entry name" value="AAA+_ATPase"/>
</dbReference>
<evidence type="ECO:0000256" key="5">
    <source>
        <dbReference type="ARBA" id="ARBA00022840"/>
    </source>
</evidence>
<feature type="compositionally biased region" description="Basic and acidic residues" evidence="10">
    <location>
        <begin position="1"/>
        <end position="16"/>
    </location>
</feature>
<feature type="binding site" evidence="9">
    <location>
        <position position="176"/>
    </location>
    <ligand>
        <name>ATP</name>
        <dbReference type="ChEBI" id="CHEBI:30616"/>
    </ligand>
</feature>
<dbReference type="EMBL" id="DVNC01000020">
    <property type="protein sequence ID" value="HIU52879.1"/>
    <property type="molecule type" value="Genomic_DNA"/>
</dbReference>
<dbReference type="InterPro" id="IPR036388">
    <property type="entry name" value="WH-like_DNA-bd_sf"/>
</dbReference>
<dbReference type="CDD" id="cd00009">
    <property type="entry name" value="AAA"/>
    <property type="match status" value="1"/>
</dbReference>
<feature type="binding site" evidence="9">
    <location>
        <position position="186"/>
    </location>
    <ligand>
        <name>ATP</name>
        <dbReference type="ChEBI" id="CHEBI:30616"/>
    </ligand>
</feature>
<reference evidence="12" key="1">
    <citation type="submission" date="2020-10" db="EMBL/GenBank/DDBJ databases">
        <authorList>
            <person name="Gilroy R."/>
        </authorList>
    </citation>
    <scope>NUCLEOTIDE SEQUENCE</scope>
    <source>
        <strain evidence="12">ChiW3-316</strain>
    </source>
</reference>
<keyword evidence="6 9" id="KW-0238">DNA-binding</keyword>
<organism evidence="12 13">
    <name type="scientific">Candidatus Scatocola faecipullorum</name>
    <dbReference type="NCBI Taxonomy" id="2840917"/>
    <lineage>
        <taxon>Bacteria</taxon>
        <taxon>Pseudomonadati</taxon>
        <taxon>Pseudomonadota</taxon>
        <taxon>Alphaproteobacteria</taxon>
        <taxon>Rhodospirillales</taxon>
        <taxon>Rhodospirillaceae</taxon>
        <taxon>Rhodospirillaceae incertae sedis</taxon>
        <taxon>Candidatus Scatocola</taxon>
    </lineage>
</organism>
<evidence type="ECO:0000259" key="11">
    <source>
        <dbReference type="SMART" id="SM00382"/>
    </source>
</evidence>
<dbReference type="InterPro" id="IPR000641">
    <property type="entry name" value="CbxX/CfxQ"/>
</dbReference>
<feature type="binding site" evidence="9">
    <location>
        <position position="70"/>
    </location>
    <ligand>
        <name>ATP</name>
        <dbReference type="ChEBI" id="CHEBI:30616"/>
    </ligand>
</feature>
<dbReference type="InterPro" id="IPR004605">
    <property type="entry name" value="DNA_helicase_Holl-junc_RuvB"/>
</dbReference>
<dbReference type="GO" id="GO:0005737">
    <property type="term" value="C:cytoplasm"/>
    <property type="evidence" value="ECO:0007669"/>
    <property type="project" value="UniProtKB-SubCell"/>
</dbReference>
<keyword evidence="1 9" id="KW-0963">Cytoplasm</keyword>
<feature type="binding site" evidence="9">
    <location>
        <position position="25"/>
    </location>
    <ligand>
        <name>ATP</name>
        <dbReference type="ChEBI" id="CHEBI:30616"/>
    </ligand>
</feature>
<keyword evidence="2 9" id="KW-0547">Nucleotide-binding</keyword>
<comment type="catalytic activity">
    <reaction evidence="9">
        <text>ATP + H2O = ADP + phosphate + H(+)</text>
        <dbReference type="Rhea" id="RHEA:13065"/>
        <dbReference type="ChEBI" id="CHEBI:15377"/>
        <dbReference type="ChEBI" id="CHEBI:15378"/>
        <dbReference type="ChEBI" id="CHEBI:30616"/>
        <dbReference type="ChEBI" id="CHEBI:43474"/>
        <dbReference type="ChEBI" id="CHEBI:456216"/>
    </reaction>
</comment>
<dbReference type="GO" id="GO:0005524">
    <property type="term" value="F:ATP binding"/>
    <property type="evidence" value="ECO:0007669"/>
    <property type="project" value="UniProtKB-UniRule"/>
</dbReference>
<feature type="binding site" evidence="9">
    <location>
        <begin position="133"/>
        <end position="135"/>
    </location>
    <ligand>
        <name>ATP</name>
        <dbReference type="ChEBI" id="CHEBI:30616"/>
    </ligand>
</feature>
<gene>
    <name evidence="9 12" type="primary">ruvB</name>
    <name evidence="12" type="ORF">IAD20_02235</name>
</gene>
<feature type="binding site" evidence="9">
    <location>
        <position position="320"/>
    </location>
    <ligand>
        <name>DNA</name>
        <dbReference type="ChEBI" id="CHEBI:16991"/>
    </ligand>
</feature>
<feature type="binding site" evidence="9">
    <location>
        <position position="315"/>
    </location>
    <ligand>
        <name>DNA</name>
        <dbReference type="ChEBI" id="CHEBI:16991"/>
    </ligand>
</feature>
<feature type="region of interest" description="Small ATPAse domain (RuvB-S)" evidence="9">
    <location>
        <begin position="187"/>
        <end position="257"/>
    </location>
</feature>
<dbReference type="NCBIfam" id="NF000868">
    <property type="entry name" value="PRK00080.1"/>
    <property type="match status" value="1"/>
</dbReference>
<keyword evidence="7 9" id="KW-0233">DNA recombination</keyword>
<comment type="subcellular location">
    <subcellularLocation>
        <location evidence="9">Cytoplasm</location>
    </subcellularLocation>
</comment>
<evidence type="ECO:0000256" key="2">
    <source>
        <dbReference type="ARBA" id="ARBA00022741"/>
    </source>
</evidence>
<comment type="caution">
    <text evidence="12">The sequence shown here is derived from an EMBL/GenBank/DDBJ whole genome shotgun (WGS) entry which is preliminary data.</text>
</comment>